<evidence type="ECO:0000313" key="12">
    <source>
        <dbReference type="Proteomes" id="UP000002277"/>
    </source>
</evidence>
<keyword evidence="4" id="KW-0256">Endoplasmic reticulum</keyword>
<dbReference type="Ensembl" id="ENSPTRT00000078541.1">
    <property type="protein sequence ID" value="ENSPTRP00000081103.1"/>
    <property type="gene ID" value="ENSPTRG00000051971.1"/>
</dbReference>
<reference evidence="11" key="1">
    <citation type="submission" date="2025-08" db="UniProtKB">
        <authorList>
            <consortium name="Ensembl"/>
        </authorList>
    </citation>
    <scope>IDENTIFICATION</scope>
</reference>
<evidence type="ECO:0000256" key="1">
    <source>
        <dbReference type="ARBA" id="ARBA00004389"/>
    </source>
</evidence>
<evidence type="ECO:0000256" key="2">
    <source>
        <dbReference type="ARBA" id="ARBA00022448"/>
    </source>
</evidence>
<evidence type="ECO:0000313" key="11">
    <source>
        <dbReference type="Ensembl" id="ENSPTRP00000081103.1"/>
    </source>
</evidence>
<keyword evidence="7" id="KW-1015">Disulfide bond</keyword>
<dbReference type="GO" id="GO:0012505">
    <property type="term" value="C:endomembrane system"/>
    <property type="evidence" value="ECO:0000318"/>
    <property type="project" value="GO_Central"/>
</dbReference>
<feature type="domain" description="Thioredoxin" evidence="10">
    <location>
        <begin position="58"/>
        <end position="108"/>
    </location>
</feature>
<evidence type="ECO:0000256" key="5">
    <source>
        <dbReference type="ARBA" id="ARBA00022982"/>
    </source>
</evidence>
<reference evidence="11" key="2">
    <citation type="submission" date="2025-09" db="UniProtKB">
        <authorList>
            <consortium name="Ensembl"/>
        </authorList>
    </citation>
    <scope>IDENTIFICATION</scope>
</reference>
<evidence type="ECO:0000256" key="4">
    <source>
        <dbReference type="ARBA" id="ARBA00022824"/>
    </source>
</evidence>
<comment type="subcellular location">
    <subcellularLocation>
        <location evidence="1">Endoplasmic reticulum membrane</location>
        <topology evidence="1">Single-pass membrane protein</topology>
    </subcellularLocation>
</comment>
<dbReference type="Gene3D" id="3.40.30.10">
    <property type="entry name" value="Glutaredoxin"/>
    <property type="match status" value="2"/>
</dbReference>
<dbReference type="Proteomes" id="UP000002277">
    <property type="component" value="Unplaced"/>
</dbReference>
<dbReference type="GeneTree" id="ENSGT00940000155959"/>
<dbReference type="AlphaFoldDB" id="A0A2I3SWZ6"/>
<dbReference type="InterPro" id="IPR013766">
    <property type="entry name" value="Thioredoxin_domain"/>
</dbReference>
<dbReference type="InParanoid" id="A0A2I3SWZ6"/>
<proteinExistence type="predicted"/>
<evidence type="ECO:0000256" key="8">
    <source>
        <dbReference type="ARBA" id="ARBA00023284"/>
    </source>
</evidence>
<dbReference type="SUPFAM" id="SSF52833">
    <property type="entry name" value="Thioredoxin-like"/>
    <property type="match status" value="1"/>
</dbReference>
<keyword evidence="6" id="KW-1133">Transmembrane helix</keyword>
<dbReference type="GO" id="GO:0015036">
    <property type="term" value="F:disulfide oxidoreductase activity"/>
    <property type="evidence" value="ECO:0000318"/>
    <property type="project" value="GO_Central"/>
</dbReference>
<name>A0A2I3SWZ6_PANTR</name>
<evidence type="ECO:0000256" key="6">
    <source>
        <dbReference type="ARBA" id="ARBA00022989"/>
    </source>
</evidence>
<dbReference type="Bgee" id="ENSPTRG00000051971">
    <property type="expression patterns" value="Expressed in pituitary gland and 16 other cell types or tissues"/>
</dbReference>
<keyword evidence="2" id="KW-0813">Transport</keyword>
<accession>A0A2I3SWZ6</accession>
<keyword evidence="5" id="KW-0249">Electron transport</keyword>
<dbReference type="InterPro" id="IPR052454">
    <property type="entry name" value="TMX_domain-containing"/>
</dbReference>
<dbReference type="GO" id="GO:0005789">
    <property type="term" value="C:endoplasmic reticulum membrane"/>
    <property type="evidence" value="ECO:0007669"/>
    <property type="project" value="UniProtKB-SubCell"/>
</dbReference>
<evidence type="ECO:0000256" key="9">
    <source>
        <dbReference type="SAM" id="SignalP"/>
    </source>
</evidence>
<dbReference type="PANTHER" id="PTHR46107">
    <property type="entry name" value="DUMPY: SHORTER THAN WILD-TYPE"/>
    <property type="match status" value="1"/>
</dbReference>
<keyword evidence="12" id="KW-1185">Reference proteome</keyword>
<dbReference type="OMA" id="EFRHPQG"/>
<dbReference type="PANTHER" id="PTHR46107:SF4">
    <property type="entry name" value="THIOREDOXIN DOMAIN-CONTAINING PROTEIN"/>
    <property type="match status" value="1"/>
</dbReference>
<feature type="chain" id="PRO_5014154739" description="Thioredoxin domain-containing protein" evidence="9">
    <location>
        <begin position="27"/>
        <end position="244"/>
    </location>
</feature>
<evidence type="ECO:0000256" key="3">
    <source>
        <dbReference type="ARBA" id="ARBA00022729"/>
    </source>
</evidence>
<evidence type="ECO:0000259" key="10">
    <source>
        <dbReference type="Pfam" id="PF00085"/>
    </source>
</evidence>
<keyword evidence="6" id="KW-0472">Membrane</keyword>
<sequence length="244" mass="27516">MAPSRSLAVPLAVLVLLLGGAPWTHRRQSNVRIITDKNWRELLEGGWMIQFYAPWCPVNVVKVDVTEQPGLTGQFTITALPTIYHCKDGEFRHPQGPRTQKDFINFISDKEWKSIEPVSSWFGSGSVQMSSMSALFQLSTWIRTCHNYFIEDIGLPVWGSYAVFPLATLHSGLLLGLCMIFVAESAQPLKKLEEEQEADKEDVSEEEAKNFPQNAITQHSLGPSLVTDKLYSYLNIMILIKTED</sequence>
<keyword evidence="6" id="KW-0812">Transmembrane</keyword>
<protein>
    <recommendedName>
        <fullName evidence="10">Thioredoxin domain-containing protein</fullName>
    </recommendedName>
</protein>
<feature type="signal peptide" evidence="9">
    <location>
        <begin position="1"/>
        <end position="26"/>
    </location>
</feature>
<evidence type="ECO:0000256" key="7">
    <source>
        <dbReference type="ARBA" id="ARBA00023157"/>
    </source>
</evidence>
<organism evidence="11 12">
    <name type="scientific">Pan troglodytes</name>
    <name type="common">Chimpanzee</name>
    <dbReference type="NCBI Taxonomy" id="9598"/>
    <lineage>
        <taxon>Eukaryota</taxon>
        <taxon>Metazoa</taxon>
        <taxon>Chordata</taxon>
        <taxon>Craniata</taxon>
        <taxon>Vertebrata</taxon>
        <taxon>Euteleostomi</taxon>
        <taxon>Mammalia</taxon>
        <taxon>Eutheria</taxon>
        <taxon>Euarchontoglires</taxon>
        <taxon>Primates</taxon>
        <taxon>Haplorrhini</taxon>
        <taxon>Catarrhini</taxon>
        <taxon>Hominidae</taxon>
        <taxon>Pan</taxon>
    </lineage>
</organism>
<keyword evidence="8" id="KW-0676">Redox-active center</keyword>
<keyword evidence="3 9" id="KW-0732">Signal</keyword>
<dbReference type="Pfam" id="PF00085">
    <property type="entry name" value="Thioredoxin"/>
    <property type="match status" value="1"/>
</dbReference>
<dbReference type="InterPro" id="IPR036249">
    <property type="entry name" value="Thioredoxin-like_sf"/>
</dbReference>